<sequence length="283" mass="31908">MESPGGTGSPPRKKSNRNIDYEIIEDIIGTRNLSQTPQGPLQNNSEAILAESNPDLTSQNAHAPEQKATLTESAFNPEFNSNETIYTAKDKTPFTVYIESTEKSGNNIGGFNHLKIAKDIFDLKLSNILKINIKGRNRLGVDFDSFKAANNFLQNKHLKNLGYDIFIPKNYTSCKGIVRAIPKMFSMKTIVQNSTSRECRVISCTRLNRKVIDKEKKSVEYIPTTTVLYTFEGTRLPRDIQVFGLDMQIKPYVPPVTQCFNCFRYGHTKKICKSKKNALIVEA</sequence>
<keyword evidence="1" id="KW-1185">Reference proteome</keyword>
<dbReference type="Proteomes" id="UP000504635">
    <property type="component" value="Unplaced"/>
</dbReference>
<organism evidence="1 2">
    <name type="scientific">Sitophilus oryzae</name>
    <name type="common">Rice weevil</name>
    <name type="synonym">Curculio oryzae</name>
    <dbReference type="NCBI Taxonomy" id="7048"/>
    <lineage>
        <taxon>Eukaryota</taxon>
        <taxon>Metazoa</taxon>
        <taxon>Ecdysozoa</taxon>
        <taxon>Arthropoda</taxon>
        <taxon>Hexapoda</taxon>
        <taxon>Insecta</taxon>
        <taxon>Pterygota</taxon>
        <taxon>Neoptera</taxon>
        <taxon>Endopterygota</taxon>
        <taxon>Coleoptera</taxon>
        <taxon>Polyphaga</taxon>
        <taxon>Cucujiformia</taxon>
        <taxon>Curculionidae</taxon>
        <taxon>Dryophthorinae</taxon>
        <taxon>Sitophilus</taxon>
    </lineage>
</organism>
<dbReference type="AlphaFoldDB" id="A0A6J2X6X8"/>
<proteinExistence type="predicted"/>
<dbReference type="InParanoid" id="A0A6J2X6X8"/>
<accession>A0A6J2X6X8</accession>
<reference evidence="2" key="1">
    <citation type="submission" date="2025-08" db="UniProtKB">
        <authorList>
            <consortium name="RefSeq"/>
        </authorList>
    </citation>
    <scope>IDENTIFICATION</scope>
    <source>
        <tissue evidence="2">Gonads</tissue>
    </source>
</reference>
<dbReference type="RefSeq" id="XP_030746932.1">
    <property type="nucleotide sequence ID" value="XM_030891072.1"/>
</dbReference>
<gene>
    <name evidence="2" type="primary">LOC115875568</name>
</gene>
<dbReference type="KEGG" id="soy:115875568"/>
<evidence type="ECO:0000313" key="1">
    <source>
        <dbReference type="Proteomes" id="UP000504635"/>
    </source>
</evidence>
<dbReference type="OrthoDB" id="6782130at2759"/>
<name>A0A6J2X6X8_SITOR</name>
<protein>
    <submittedName>
        <fullName evidence="2">Uncharacterized protein LOC115875568</fullName>
    </submittedName>
</protein>
<evidence type="ECO:0000313" key="2">
    <source>
        <dbReference type="RefSeq" id="XP_030746932.1"/>
    </source>
</evidence>
<dbReference type="GeneID" id="115875568"/>